<dbReference type="Proteomes" id="UP001194469">
    <property type="component" value="Unassembled WGS sequence"/>
</dbReference>
<dbReference type="RefSeq" id="WP_196610001.1">
    <property type="nucleotide sequence ID" value="NZ_VRYY01000431.1"/>
</dbReference>
<comment type="catalytic activity">
    <reaction evidence="2">
        <text>2 GTP = 3',3'-c-di-GMP + 2 diphosphate</text>
        <dbReference type="Rhea" id="RHEA:24898"/>
        <dbReference type="ChEBI" id="CHEBI:33019"/>
        <dbReference type="ChEBI" id="CHEBI:37565"/>
        <dbReference type="ChEBI" id="CHEBI:58805"/>
        <dbReference type="EC" id="2.7.7.65"/>
    </reaction>
</comment>
<accession>A0ABS0J682</accession>
<dbReference type="InterPro" id="IPR029787">
    <property type="entry name" value="Nucleotide_cyclase"/>
</dbReference>
<name>A0ABS0J682_9BACT</name>
<evidence type="ECO:0000313" key="5">
    <source>
        <dbReference type="Proteomes" id="UP001194469"/>
    </source>
</evidence>
<dbReference type="Pfam" id="PF00990">
    <property type="entry name" value="GGDEF"/>
    <property type="match status" value="2"/>
</dbReference>
<comment type="caution">
    <text evidence="4">The sequence shown here is derived from an EMBL/GenBank/DDBJ whole genome shotgun (WGS) entry which is preliminary data.</text>
</comment>
<feature type="domain" description="GGDEF" evidence="3">
    <location>
        <begin position="197"/>
        <end position="360"/>
    </location>
</feature>
<proteinExistence type="predicted"/>
<gene>
    <name evidence="4" type="ORF">FVW20_13395</name>
</gene>
<protein>
    <recommendedName>
        <fullName evidence="1">diguanylate cyclase</fullName>
        <ecNumber evidence="1">2.7.7.65</ecNumber>
    </recommendedName>
</protein>
<evidence type="ECO:0000256" key="1">
    <source>
        <dbReference type="ARBA" id="ARBA00012528"/>
    </source>
</evidence>
<dbReference type="EC" id="2.7.7.65" evidence="1"/>
<dbReference type="InterPro" id="IPR000160">
    <property type="entry name" value="GGDEF_dom"/>
</dbReference>
<evidence type="ECO:0000256" key="2">
    <source>
        <dbReference type="ARBA" id="ARBA00034247"/>
    </source>
</evidence>
<dbReference type="PANTHER" id="PTHR45138:SF9">
    <property type="entry name" value="DIGUANYLATE CYCLASE DGCM-RELATED"/>
    <property type="match status" value="1"/>
</dbReference>
<dbReference type="SMART" id="SM00267">
    <property type="entry name" value="GGDEF"/>
    <property type="match status" value="1"/>
</dbReference>
<dbReference type="EMBL" id="VRYY01000431">
    <property type="protein sequence ID" value="MBG3877974.1"/>
    <property type="molecule type" value="Genomic_DNA"/>
</dbReference>
<dbReference type="SUPFAM" id="SSF55073">
    <property type="entry name" value="Nucleotide cyclase"/>
    <property type="match status" value="1"/>
</dbReference>
<keyword evidence="5" id="KW-1185">Reference proteome</keyword>
<dbReference type="InterPro" id="IPR043128">
    <property type="entry name" value="Rev_trsase/Diguanyl_cyclase"/>
</dbReference>
<dbReference type="PANTHER" id="PTHR45138">
    <property type="entry name" value="REGULATORY COMPONENTS OF SENSORY TRANSDUCTION SYSTEM"/>
    <property type="match status" value="1"/>
</dbReference>
<evidence type="ECO:0000313" key="4">
    <source>
        <dbReference type="EMBL" id="MBG3877974.1"/>
    </source>
</evidence>
<organism evidence="4 5">
    <name type="scientific">Nitratidesulfovibrio oxamicus</name>
    <dbReference type="NCBI Taxonomy" id="32016"/>
    <lineage>
        <taxon>Bacteria</taxon>
        <taxon>Pseudomonadati</taxon>
        <taxon>Thermodesulfobacteriota</taxon>
        <taxon>Desulfovibrionia</taxon>
        <taxon>Desulfovibrionales</taxon>
        <taxon>Desulfovibrionaceae</taxon>
        <taxon>Nitratidesulfovibrio</taxon>
    </lineage>
</organism>
<dbReference type="CDD" id="cd01949">
    <property type="entry name" value="GGDEF"/>
    <property type="match status" value="1"/>
</dbReference>
<dbReference type="InterPro" id="IPR050469">
    <property type="entry name" value="Diguanylate_Cyclase"/>
</dbReference>
<dbReference type="PROSITE" id="PS50887">
    <property type="entry name" value="GGDEF"/>
    <property type="match status" value="1"/>
</dbReference>
<evidence type="ECO:0000259" key="3">
    <source>
        <dbReference type="PROSITE" id="PS50887"/>
    </source>
</evidence>
<dbReference type="Gene3D" id="3.30.70.270">
    <property type="match status" value="1"/>
</dbReference>
<reference evidence="4 5" key="1">
    <citation type="submission" date="2019-08" db="EMBL/GenBank/DDBJ databases">
        <authorList>
            <person name="Luo N."/>
        </authorList>
    </citation>
    <scope>NUCLEOTIDE SEQUENCE [LARGE SCALE GENOMIC DNA]</scope>
    <source>
        <strain evidence="4 5">NCIMB 9442</strain>
    </source>
</reference>
<sequence length="362" mass="40147">MADTTCNCSRRQCTFSGGDRLCEILDRAGVPHDSKWRTLIFYMRGLGEFSTMSDDQKARIQQLLVDVLHRRDFSEQSYHEVLRADRDIRVEPYECRMREALQETERLAREFRAMLHQRRGDMDKLEQESVRAVESGLDPTEVVRLLRATFSEVREQMDNDAIRVGELTVTDPLTGLGNRRAFDTALAAGEAAWKGGTALALVLFDVDRFKRINDQHGHRIGDQVLRTVAEVLRRKVDDCNRSLNDTAVASAATEDAGECASVVARFGGEEFALVLTGEGAQRAGEIAESVRVGLEGVSFAIRDGQGHVVEHGVRVTLSAGVAHAGPGMAEPLTDSLFDLADKALYDAKREGRNRVRVAMDGI</sequence>
<dbReference type="NCBIfam" id="TIGR00254">
    <property type="entry name" value="GGDEF"/>
    <property type="match status" value="2"/>
</dbReference>